<dbReference type="InterPro" id="IPR000679">
    <property type="entry name" value="Znf_GATA"/>
</dbReference>
<feature type="region of interest" description="Disordered" evidence="10">
    <location>
        <begin position="342"/>
        <end position="367"/>
    </location>
</feature>
<protein>
    <submittedName>
        <fullName evidence="12">Putative sequence-specific DNA binding protein</fullName>
    </submittedName>
</protein>
<keyword evidence="7" id="KW-0804">Transcription</keyword>
<gene>
    <name evidence="12" type="ORF">CTHT_0012790</name>
</gene>
<evidence type="ECO:0000256" key="1">
    <source>
        <dbReference type="ARBA" id="ARBA00004123"/>
    </source>
</evidence>
<evidence type="ECO:0000256" key="5">
    <source>
        <dbReference type="ARBA" id="ARBA00023015"/>
    </source>
</evidence>
<dbReference type="OMA" id="WRMMAMS"/>
<feature type="compositionally biased region" description="Polar residues" evidence="10">
    <location>
        <begin position="718"/>
        <end position="751"/>
    </location>
</feature>
<dbReference type="GO" id="GO:0000122">
    <property type="term" value="P:negative regulation of transcription by RNA polymerase II"/>
    <property type="evidence" value="ECO:0007669"/>
    <property type="project" value="TreeGrafter"/>
</dbReference>
<keyword evidence="4" id="KW-0862">Zinc</keyword>
<feature type="region of interest" description="Disordered" evidence="10">
    <location>
        <begin position="140"/>
        <end position="178"/>
    </location>
</feature>
<dbReference type="KEGG" id="cthr:CTHT_0012790"/>
<name>G0S194_CHATD</name>
<feature type="region of interest" description="Disordered" evidence="10">
    <location>
        <begin position="691"/>
        <end position="859"/>
    </location>
</feature>
<dbReference type="RefSeq" id="XP_006691796.1">
    <property type="nucleotide sequence ID" value="XM_006691733.1"/>
</dbReference>
<dbReference type="Pfam" id="PF00320">
    <property type="entry name" value="GATA"/>
    <property type="match status" value="1"/>
</dbReference>
<dbReference type="OrthoDB" id="515401at2759"/>
<feature type="compositionally biased region" description="Low complexity" evidence="10">
    <location>
        <begin position="601"/>
        <end position="612"/>
    </location>
</feature>
<evidence type="ECO:0000256" key="9">
    <source>
        <dbReference type="PROSITE-ProRule" id="PRU00094"/>
    </source>
</evidence>
<keyword evidence="6" id="KW-0534">Nitrate assimilation</keyword>
<dbReference type="GO" id="GO:0005634">
    <property type="term" value="C:nucleus"/>
    <property type="evidence" value="ECO:0007669"/>
    <property type="project" value="UniProtKB-SubCell"/>
</dbReference>
<dbReference type="PROSITE" id="PS50114">
    <property type="entry name" value="GATA_ZN_FINGER_2"/>
    <property type="match status" value="1"/>
</dbReference>
<keyword evidence="13" id="KW-1185">Reference proteome</keyword>
<dbReference type="PRINTS" id="PR00619">
    <property type="entry name" value="GATAZNFINGER"/>
</dbReference>
<evidence type="ECO:0000256" key="7">
    <source>
        <dbReference type="ARBA" id="ARBA00023163"/>
    </source>
</evidence>
<feature type="compositionally biased region" description="Polar residues" evidence="10">
    <location>
        <begin position="839"/>
        <end position="859"/>
    </location>
</feature>
<dbReference type="SMART" id="SM00401">
    <property type="entry name" value="ZnF_GATA"/>
    <property type="match status" value="1"/>
</dbReference>
<feature type="compositionally biased region" description="Polar residues" evidence="10">
    <location>
        <begin position="820"/>
        <end position="829"/>
    </location>
</feature>
<evidence type="ECO:0000259" key="11">
    <source>
        <dbReference type="PROSITE" id="PS50114"/>
    </source>
</evidence>
<feature type="compositionally biased region" description="Polar residues" evidence="10">
    <location>
        <begin position="540"/>
        <end position="553"/>
    </location>
</feature>
<dbReference type="InterPro" id="IPR039355">
    <property type="entry name" value="Transcription_factor_GATA"/>
</dbReference>
<dbReference type="HOGENOM" id="CLU_009509_0_0_1"/>
<dbReference type="Proteomes" id="UP000008066">
    <property type="component" value="Unassembled WGS sequence"/>
</dbReference>
<dbReference type="GO" id="GO:0008270">
    <property type="term" value="F:zinc ion binding"/>
    <property type="evidence" value="ECO:0007669"/>
    <property type="project" value="UniProtKB-KW"/>
</dbReference>
<dbReference type="GO" id="GO:0042128">
    <property type="term" value="P:nitrate assimilation"/>
    <property type="evidence" value="ECO:0007669"/>
    <property type="project" value="UniProtKB-KW"/>
</dbReference>
<evidence type="ECO:0000256" key="4">
    <source>
        <dbReference type="ARBA" id="ARBA00022833"/>
    </source>
</evidence>
<sequence length="928" mass="98258">MATVATATVNGASRLASKWPAHDLASDTSLTHNLLRTSTFAPFQQSVARAEQSFDEMQKNDPLALQIWKFYAKTKQALPQQERMENMTWRMMHVKLNKARAAASAAKTQRVSSAAAATAPSGIAQLRKSSEQAALQSDPMNLDDFINSDDAGTPAGLGHHSPLDTSQQGDERSSHSTATAIPIKGRKEPLQQHFVPQSVPVAAHQRMQDEFGYIPRHQRKTSIDETGQRQTRKRPANFSPHLAAVNSNNSFSGNGLDADSELPEYSLDTLHHQHGVSQPPANGGLPFQLDTFRINNDTMMAGAGTFQTGFFSPVTSPLVPHDPFSAMYNGNNMSNNLMTDYYSPPGSAHQSNVSTPHPLGEGDNFYFGSMDMRQQRQQQPYRNGQPIMGNNAMGQQFPYGNNANGNLMFSTVTPTTEAAPTFNTTNTFGHIDPTQVFQQDHRSPGISLGQESIFTFGADSDEEDGGAFADRNLPLSQEFSPRSVDENNIDNSLSWDPSLPGNFSTHAARYPAGPPRKQVTIGGTTTDYVDPAGDWENGGLNRTQSQRFRTANSRPEKVPRPASMGSLAMAGQNNQFTQQSRTSPPVDHRQAQGQGHSSVAPSRPSSPHPTSRNASTTNLQAAGETQTKSSGNSNGNNNNGNQPTTCTNCFTQTTPLWRRNPEGQPLCNACGLFLKLHGVVRPLSLKTDVIKKRNRGSGSGVNVGGSSTRSRKSASSANLSGGITKKSSSLNVSTLANNSQSNQASTPPATQNNGNGNDSPSGSNNASGSTSTGYTGGKGVVPIAAAPPKNTPGPGAGSLSRSATVSGSSSKRQRRHSKSILTGEQTTSAGGSGMDIDSPENSTGSNEAAGTSSTIPVSRPLASSTALSGLGGVTSSSFLSLGTNAFGASLQRPSGGFGSGISGSGVSMGMNLQTRSGPQEWEWLTMSL</sequence>
<dbReference type="STRING" id="759272.G0S194"/>
<evidence type="ECO:0000313" key="12">
    <source>
        <dbReference type="EMBL" id="EGS22804.1"/>
    </source>
</evidence>
<accession>G0S194</accession>
<evidence type="ECO:0000256" key="3">
    <source>
        <dbReference type="ARBA" id="ARBA00022771"/>
    </source>
</evidence>
<feature type="compositionally biased region" description="Polar residues" evidence="10">
    <location>
        <begin position="591"/>
        <end position="600"/>
    </location>
</feature>
<feature type="compositionally biased region" description="Low complexity" evidence="10">
    <location>
        <begin position="704"/>
        <end position="717"/>
    </location>
</feature>
<feature type="compositionally biased region" description="Low complexity" evidence="10">
    <location>
        <begin position="629"/>
        <end position="644"/>
    </location>
</feature>
<dbReference type="GeneID" id="18255317"/>
<reference evidence="12 13" key="1">
    <citation type="journal article" date="2011" name="Cell">
        <title>Insight into structure and assembly of the nuclear pore complex by utilizing the genome of a eukaryotic thermophile.</title>
        <authorList>
            <person name="Amlacher S."/>
            <person name="Sarges P."/>
            <person name="Flemming D."/>
            <person name="van Noort V."/>
            <person name="Kunze R."/>
            <person name="Devos D.P."/>
            <person name="Arumugam M."/>
            <person name="Bork P."/>
            <person name="Hurt E."/>
        </authorList>
    </citation>
    <scope>NUCLEOTIDE SEQUENCE [LARGE SCALE GENOMIC DNA]</scope>
    <source>
        <strain evidence="13">DSM 1495 / CBS 144.50 / IMI 039719</strain>
    </source>
</reference>
<dbReference type="FunFam" id="3.30.50.10:FF:000007">
    <property type="entry name" value="Nitrogen regulatory AreA, N-terminal"/>
    <property type="match status" value="1"/>
</dbReference>
<keyword evidence="5" id="KW-0805">Transcription regulation</keyword>
<dbReference type="AlphaFoldDB" id="G0S194"/>
<dbReference type="PROSITE" id="PS00344">
    <property type="entry name" value="GATA_ZN_FINGER_1"/>
    <property type="match status" value="1"/>
</dbReference>
<feature type="compositionally biased region" description="Low complexity" evidence="10">
    <location>
        <begin position="752"/>
        <end position="773"/>
    </location>
</feature>
<dbReference type="GO" id="GO:0000978">
    <property type="term" value="F:RNA polymerase II cis-regulatory region sequence-specific DNA binding"/>
    <property type="evidence" value="ECO:0007669"/>
    <property type="project" value="TreeGrafter"/>
</dbReference>
<dbReference type="PANTHER" id="PTHR10071:SF281">
    <property type="entry name" value="BOX A-BINDING FACTOR-RELATED"/>
    <property type="match status" value="1"/>
</dbReference>
<keyword evidence="2" id="KW-0479">Metal-binding</keyword>
<dbReference type="InterPro" id="IPR013088">
    <property type="entry name" value="Znf_NHR/GATA"/>
</dbReference>
<evidence type="ECO:0000256" key="6">
    <source>
        <dbReference type="ARBA" id="ARBA00023063"/>
    </source>
</evidence>
<dbReference type="EMBL" id="GL988039">
    <property type="protein sequence ID" value="EGS22804.1"/>
    <property type="molecule type" value="Genomic_DNA"/>
</dbReference>
<organism evidence="13">
    <name type="scientific">Chaetomium thermophilum (strain DSM 1495 / CBS 144.50 / IMI 039719)</name>
    <name type="common">Thermochaetoides thermophila</name>
    <dbReference type="NCBI Taxonomy" id="759272"/>
    <lineage>
        <taxon>Eukaryota</taxon>
        <taxon>Fungi</taxon>
        <taxon>Dikarya</taxon>
        <taxon>Ascomycota</taxon>
        <taxon>Pezizomycotina</taxon>
        <taxon>Sordariomycetes</taxon>
        <taxon>Sordariomycetidae</taxon>
        <taxon>Sordariales</taxon>
        <taxon>Chaetomiaceae</taxon>
        <taxon>Thermochaetoides</taxon>
    </lineage>
</organism>
<dbReference type="PANTHER" id="PTHR10071">
    <property type="entry name" value="TRANSCRIPTION FACTOR GATA FAMILY MEMBER"/>
    <property type="match status" value="1"/>
</dbReference>
<dbReference type="Gene3D" id="3.30.50.10">
    <property type="entry name" value="Erythroid Transcription Factor GATA-1, subunit A"/>
    <property type="match status" value="1"/>
</dbReference>
<keyword evidence="8" id="KW-0539">Nucleus</keyword>
<dbReference type="SUPFAM" id="SSF57716">
    <property type="entry name" value="Glucocorticoid receptor-like (DNA-binding domain)"/>
    <property type="match status" value="1"/>
</dbReference>
<feature type="compositionally biased region" description="Polar residues" evidence="10">
    <location>
        <begin position="613"/>
        <end position="628"/>
    </location>
</feature>
<dbReference type="GO" id="GO:0000981">
    <property type="term" value="F:DNA-binding transcription factor activity, RNA polymerase II-specific"/>
    <property type="evidence" value="ECO:0007669"/>
    <property type="project" value="TreeGrafter"/>
</dbReference>
<dbReference type="CDD" id="cd00202">
    <property type="entry name" value="ZnF_GATA"/>
    <property type="match status" value="1"/>
</dbReference>
<evidence type="ECO:0000256" key="10">
    <source>
        <dbReference type="SAM" id="MobiDB-lite"/>
    </source>
</evidence>
<feature type="region of interest" description="Disordered" evidence="10">
    <location>
        <begin position="505"/>
        <end position="644"/>
    </location>
</feature>
<feature type="compositionally biased region" description="Polar residues" evidence="10">
    <location>
        <begin position="571"/>
        <end position="583"/>
    </location>
</feature>
<dbReference type="Pfam" id="PF08550">
    <property type="entry name" value="GATA_AreA"/>
    <property type="match status" value="1"/>
</dbReference>
<dbReference type="GO" id="GO:0045944">
    <property type="term" value="P:positive regulation of transcription by RNA polymerase II"/>
    <property type="evidence" value="ECO:0007669"/>
    <property type="project" value="TreeGrafter"/>
</dbReference>
<evidence type="ECO:0000313" key="13">
    <source>
        <dbReference type="Proteomes" id="UP000008066"/>
    </source>
</evidence>
<dbReference type="eggNOG" id="KOG1601">
    <property type="taxonomic scope" value="Eukaryota"/>
</dbReference>
<evidence type="ECO:0000256" key="2">
    <source>
        <dbReference type="ARBA" id="ARBA00022723"/>
    </source>
</evidence>
<evidence type="ECO:0000256" key="8">
    <source>
        <dbReference type="ARBA" id="ARBA00023242"/>
    </source>
</evidence>
<proteinExistence type="predicted"/>
<feature type="domain" description="GATA-type" evidence="11">
    <location>
        <begin position="640"/>
        <end position="693"/>
    </location>
</feature>
<comment type="subcellular location">
    <subcellularLocation>
        <location evidence="1">Nucleus</location>
    </subcellularLocation>
</comment>
<keyword evidence="3 9" id="KW-0863">Zinc-finger</keyword>
<dbReference type="InterPro" id="IPR013860">
    <property type="entry name" value="AreA_GATA"/>
</dbReference>